<keyword evidence="1" id="KW-0175">Coiled coil</keyword>
<gene>
    <name evidence="2" type="ORF">M0812_08763</name>
</gene>
<dbReference type="AlphaFoldDB" id="A0AAV7ZYM9"/>
<evidence type="ECO:0000313" key="2">
    <source>
        <dbReference type="EMBL" id="KAJ3446226.1"/>
    </source>
</evidence>
<feature type="coiled-coil region" evidence="1">
    <location>
        <begin position="303"/>
        <end position="355"/>
    </location>
</feature>
<evidence type="ECO:0000256" key="1">
    <source>
        <dbReference type="SAM" id="Coils"/>
    </source>
</evidence>
<dbReference type="SMART" id="SM00028">
    <property type="entry name" value="TPR"/>
    <property type="match status" value="3"/>
</dbReference>
<sequence>MSRVLKQSLIQELLKDETDDNFSINGIWHSLVNSQEYHQAYEFANDQQKQYPQKILIYCCLGINNYQMNKTHDSLNLLKLTLQLDKTNNKTYPKILKSIYLNEINTLIEKTQFNNYYFDLLDDFLELTDYRWGIIENLLSKIVAKHIGFKYPIKIITDYIEKSSYKTNLNKDHLKALYYRSLFYYKIKEKELALLDLQQIEKQQPHNNMVLLFLAKINEEIGNYKKGLLYNKRAYKIGNNSTITQNNLALARSYNFLKKYEKSKLYYEQAKEYDTNHQFKETINVELTQLTELYTLIQKNNQKKQSELRNTNFTQEINQLLEEQKNLELIQDKIKEELQDKKKSIEELNIKFTKTSVKYLELLKKNKTTINSLKKIETNRDPNFDRLKKLSKKKLKSKKHKIKKILKQY</sequence>
<dbReference type="Gene3D" id="1.25.40.10">
    <property type="entry name" value="Tetratricopeptide repeat domain"/>
    <property type="match status" value="1"/>
</dbReference>
<accession>A0AAV7ZYM9</accession>
<dbReference type="EMBL" id="JANTQA010000021">
    <property type="protein sequence ID" value="KAJ3446226.1"/>
    <property type="molecule type" value="Genomic_DNA"/>
</dbReference>
<dbReference type="InterPro" id="IPR011990">
    <property type="entry name" value="TPR-like_helical_dom_sf"/>
</dbReference>
<dbReference type="InterPro" id="IPR019734">
    <property type="entry name" value="TPR_rpt"/>
</dbReference>
<proteinExistence type="predicted"/>
<organism evidence="2 3">
    <name type="scientific">Anaeramoeba flamelloides</name>
    <dbReference type="NCBI Taxonomy" id="1746091"/>
    <lineage>
        <taxon>Eukaryota</taxon>
        <taxon>Metamonada</taxon>
        <taxon>Anaeramoebidae</taxon>
        <taxon>Anaeramoeba</taxon>
    </lineage>
</organism>
<evidence type="ECO:0000313" key="3">
    <source>
        <dbReference type="Proteomes" id="UP001146793"/>
    </source>
</evidence>
<protein>
    <submittedName>
        <fullName evidence="2">Uncharacterized protein</fullName>
    </submittedName>
</protein>
<name>A0AAV7ZYM9_9EUKA</name>
<dbReference type="SUPFAM" id="SSF48452">
    <property type="entry name" value="TPR-like"/>
    <property type="match status" value="2"/>
</dbReference>
<reference evidence="2" key="1">
    <citation type="submission" date="2022-08" db="EMBL/GenBank/DDBJ databases">
        <title>Novel sulphate-reducing endosymbionts in the free-living metamonad Anaeramoeba.</title>
        <authorList>
            <person name="Jerlstrom-Hultqvist J."/>
            <person name="Cepicka I."/>
            <person name="Gallot-Lavallee L."/>
            <person name="Salas-Leiva D."/>
            <person name="Curtis B.A."/>
            <person name="Zahonova K."/>
            <person name="Pipaliya S."/>
            <person name="Dacks J."/>
            <person name="Roger A.J."/>
        </authorList>
    </citation>
    <scope>NUCLEOTIDE SEQUENCE</scope>
    <source>
        <strain evidence="2">Busselton2</strain>
    </source>
</reference>
<dbReference type="Proteomes" id="UP001146793">
    <property type="component" value="Unassembled WGS sequence"/>
</dbReference>
<comment type="caution">
    <text evidence="2">The sequence shown here is derived from an EMBL/GenBank/DDBJ whole genome shotgun (WGS) entry which is preliminary data.</text>
</comment>